<evidence type="ECO:0000313" key="3">
    <source>
        <dbReference type="Proteomes" id="UP000275199"/>
    </source>
</evidence>
<comment type="caution">
    <text evidence="2">The sequence shown here is derived from an EMBL/GenBank/DDBJ whole genome shotgun (WGS) entry which is preliminary data.</text>
</comment>
<keyword evidence="3" id="KW-1185">Reference proteome</keyword>
<gene>
    <name evidence="2" type="ORF">EF096_19350</name>
</gene>
<organism evidence="2 3">
    <name type="scientific">Pseudomonas neustonica</name>
    <dbReference type="NCBI Taxonomy" id="2487346"/>
    <lineage>
        <taxon>Bacteria</taxon>
        <taxon>Pseudomonadati</taxon>
        <taxon>Pseudomonadota</taxon>
        <taxon>Gammaproteobacteria</taxon>
        <taxon>Pseudomonadales</taxon>
        <taxon>Pseudomonadaceae</taxon>
        <taxon>Pseudomonas</taxon>
    </lineage>
</organism>
<accession>A0ABX9XCT2</accession>
<evidence type="ECO:0000313" key="2">
    <source>
        <dbReference type="EMBL" id="ROZ80618.1"/>
    </source>
</evidence>
<feature type="chain" id="PRO_5046092092" evidence="1">
    <location>
        <begin position="26"/>
        <end position="146"/>
    </location>
</feature>
<dbReference type="Proteomes" id="UP000275199">
    <property type="component" value="Unassembled WGS sequence"/>
</dbReference>
<dbReference type="Pfam" id="PF09912">
    <property type="entry name" value="DUF2141"/>
    <property type="match status" value="1"/>
</dbReference>
<proteinExistence type="predicted"/>
<protein>
    <submittedName>
        <fullName evidence="2">DUF2141 domain-containing protein</fullName>
    </submittedName>
</protein>
<dbReference type="InterPro" id="IPR018673">
    <property type="entry name" value="DUF2141"/>
</dbReference>
<dbReference type="RefSeq" id="WP_123891374.1">
    <property type="nucleotide sequence ID" value="NZ_RKKU01000041.1"/>
</dbReference>
<evidence type="ECO:0000256" key="1">
    <source>
        <dbReference type="SAM" id="SignalP"/>
    </source>
</evidence>
<sequence length="146" mass="15493">MRYNPTLLRFSLFAGTLAVCLSAQSADLQIDISNAEQGNGLVYFALYDSAEAYAGQHMREVAVSTETGQLPSAVFTGLPPGAYAITVFQDANANRKLDTNLIGLPSEPFGFSQNAMGAMGPPDFAAAAVNLSADDETQVINIELRN</sequence>
<feature type="signal peptide" evidence="1">
    <location>
        <begin position="1"/>
        <end position="25"/>
    </location>
</feature>
<keyword evidence="1" id="KW-0732">Signal</keyword>
<dbReference type="EMBL" id="RKKU01000041">
    <property type="protein sequence ID" value="ROZ80618.1"/>
    <property type="molecule type" value="Genomic_DNA"/>
</dbReference>
<reference evidence="2 3" key="1">
    <citation type="submission" date="2018-11" db="EMBL/GenBank/DDBJ databases">
        <authorList>
            <person name="Jang G.I."/>
            <person name="Hwang C.Y."/>
        </authorList>
    </citation>
    <scope>NUCLEOTIDE SEQUENCE [LARGE SCALE GENOMIC DNA]</scope>
    <source>
        <strain evidence="2 3">SSM26</strain>
    </source>
</reference>
<name>A0ABX9XCT2_9PSED</name>